<sequence length="473" mass="51416">MKTLRNRIMNKRTYSSETWDMIVVILSLAWPTMLEQLMQTAVQYIDTAMVGSLGTQATAAVGATSTINWLISGTISALSIGFLSYIARACGAGEVEKAKKVASQAVLTVLVVGTFFTVLILSLSGMVPVWMQVKEEIQPLASQYFFILYIPMLPRTASIIFGTVLRAAGDTKTPMKVGVLVNIINVVLNFLLIFPTRVVAIKFLGLEFTMYGAGWGVLGAAAASALAFTVGGIYITIVLWRHPMVSPRGEELRPDMQILRPCMKVALPNMMQRFGTSLGYVAFAAMINSLGEVATAAHTIANTVESLFYIPGYGMQTAAATLAGNAYGANDGRRMKNLAKMFIPIEIILMIFSGAALFVAAPPLVSLFSDSPEVITLGATVLRMVAVSEPFYGFSIIIEGMMMGVGKTKQPFVYNIIGMWLIRIVGTFICTQLLGMGLISAWACMIAHNMLLFVLFLIVYVRGSWNPLRIETK</sequence>
<dbReference type="NCBIfam" id="TIGR00797">
    <property type="entry name" value="matE"/>
    <property type="match status" value="1"/>
</dbReference>
<feature type="transmembrane region" description="Helical" evidence="10">
    <location>
        <begin position="381"/>
        <end position="400"/>
    </location>
</feature>
<keyword evidence="4" id="KW-1003">Cell membrane</keyword>
<evidence type="ECO:0000256" key="7">
    <source>
        <dbReference type="ARBA" id="ARBA00023065"/>
    </source>
</evidence>
<dbReference type="Pfam" id="PF01554">
    <property type="entry name" value="MatE"/>
    <property type="match status" value="2"/>
</dbReference>
<protein>
    <recommendedName>
        <fullName evidence="9">Multidrug-efflux transporter</fullName>
    </recommendedName>
</protein>
<dbReference type="PANTHER" id="PTHR43298:SF2">
    <property type="entry name" value="FMN_FAD EXPORTER YEEO-RELATED"/>
    <property type="match status" value="1"/>
</dbReference>
<feature type="transmembrane region" description="Helical" evidence="10">
    <location>
        <begin position="307"/>
        <end position="329"/>
    </location>
</feature>
<feature type="transmembrane region" description="Helical" evidence="10">
    <location>
        <begin position="106"/>
        <end position="131"/>
    </location>
</feature>
<dbReference type="InterPro" id="IPR050222">
    <property type="entry name" value="MATE_MdtK"/>
</dbReference>
<dbReference type="EMBL" id="LN853044">
    <property type="protein sequence ID" value="CRY94879.1"/>
    <property type="molecule type" value="Genomic_DNA"/>
</dbReference>
<reference evidence="11" key="2">
    <citation type="submission" date="2015-07" db="EMBL/GenBank/DDBJ databases">
        <title>Plasmids, circular viruses and viroids from rat gut.</title>
        <authorList>
            <person name="Jorgensen T.J."/>
            <person name="Hansen M.A."/>
            <person name="Xu Z."/>
            <person name="Tabak M.A."/>
            <person name="Sorensen S.J."/>
            <person name="Hansen L.H."/>
        </authorList>
    </citation>
    <scope>NUCLEOTIDE SEQUENCE</scope>
    <source>
        <strain evidence="11">RGRH0394</strain>
    </source>
</reference>
<evidence type="ECO:0000256" key="6">
    <source>
        <dbReference type="ARBA" id="ARBA00022989"/>
    </source>
</evidence>
<dbReference type="GO" id="GO:0005886">
    <property type="term" value="C:plasma membrane"/>
    <property type="evidence" value="ECO:0007669"/>
    <property type="project" value="UniProtKB-SubCell"/>
</dbReference>
<feature type="transmembrane region" description="Helical" evidence="10">
    <location>
        <begin position="177"/>
        <end position="195"/>
    </location>
</feature>
<dbReference type="AlphaFoldDB" id="A0A0H5Q0F2"/>
<reference evidence="11" key="1">
    <citation type="submission" date="2015-06" db="EMBL/GenBank/DDBJ databases">
        <authorList>
            <person name="Joergensen T."/>
        </authorList>
    </citation>
    <scope>NUCLEOTIDE SEQUENCE</scope>
    <source>
        <strain evidence="11">RGRH0394</strain>
    </source>
</reference>
<dbReference type="PANTHER" id="PTHR43298">
    <property type="entry name" value="MULTIDRUG RESISTANCE PROTEIN NORM-RELATED"/>
    <property type="match status" value="1"/>
</dbReference>
<accession>A0A0H5Q0F2</accession>
<dbReference type="GO" id="GO:0006811">
    <property type="term" value="P:monoatomic ion transport"/>
    <property type="evidence" value="ECO:0007669"/>
    <property type="project" value="UniProtKB-KW"/>
</dbReference>
<evidence type="ECO:0000256" key="3">
    <source>
        <dbReference type="ARBA" id="ARBA00022449"/>
    </source>
</evidence>
<evidence type="ECO:0000256" key="4">
    <source>
        <dbReference type="ARBA" id="ARBA00022475"/>
    </source>
</evidence>
<feature type="transmembrane region" description="Helical" evidence="10">
    <location>
        <begin position="440"/>
        <end position="461"/>
    </location>
</feature>
<evidence type="ECO:0000256" key="9">
    <source>
        <dbReference type="ARBA" id="ARBA00031636"/>
    </source>
</evidence>
<keyword evidence="2" id="KW-0813">Transport</keyword>
<dbReference type="GO" id="GO:0042910">
    <property type="term" value="F:xenobiotic transmembrane transporter activity"/>
    <property type="evidence" value="ECO:0007669"/>
    <property type="project" value="InterPro"/>
</dbReference>
<organism evidence="11">
    <name type="scientific">uncultured prokaryote</name>
    <dbReference type="NCBI Taxonomy" id="198431"/>
    <lineage>
        <taxon>unclassified sequences</taxon>
        <taxon>environmental samples</taxon>
    </lineage>
</organism>
<comment type="subcellular location">
    <subcellularLocation>
        <location evidence="1">Cell membrane</location>
        <topology evidence="1">Multi-pass membrane protein</topology>
    </subcellularLocation>
</comment>
<proteinExistence type="predicted"/>
<feature type="transmembrane region" description="Helical" evidence="10">
    <location>
        <begin position="341"/>
        <end position="361"/>
    </location>
</feature>
<keyword evidence="5 10" id="KW-0812">Transmembrane</keyword>
<dbReference type="InterPro" id="IPR048279">
    <property type="entry name" value="MdtK-like"/>
</dbReference>
<evidence type="ECO:0000313" key="11">
    <source>
        <dbReference type="EMBL" id="CRY94879.1"/>
    </source>
</evidence>
<feature type="transmembrane region" description="Helical" evidence="10">
    <location>
        <begin position="278"/>
        <end position="301"/>
    </location>
</feature>
<evidence type="ECO:0000256" key="8">
    <source>
        <dbReference type="ARBA" id="ARBA00023136"/>
    </source>
</evidence>
<keyword evidence="7" id="KW-0406">Ion transport</keyword>
<feature type="transmembrane region" description="Helical" evidence="10">
    <location>
        <begin position="412"/>
        <end position="434"/>
    </location>
</feature>
<evidence type="ECO:0000256" key="2">
    <source>
        <dbReference type="ARBA" id="ARBA00022448"/>
    </source>
</evidence>
<dbReference type="InterPro" id="IPR002528">
    <property type="entry name" value="MATE_fam"/>
</dbReference>
<name>A0A0H5Q0F2_9ZZZZ</name>
<dbReference type="CDD" id="cd13137">
    <property type="entry name" value="MATE_NorM_like"/>
    <property type="match status" value="1"/>
</dbReference>
<feature type="transmembrane region" description="Helical" evidence="10">
    <location>
        <begin position="143"/>
        <end position="165"/>
    </location>
</feature>
<evidence type="ECO:0000256" key="10">
    <source>
        <dbReference type="SAM" id="Phobius"/>
    </source>
</evidence>
<evidence type="ECO:0000256" key="1">
    <source>
        <dbReference type="ARBA" id="ARBA00004651"/>
    </source>
</evidence>
<keyword evidence="6 10" id="KW-1133">Transmembrane helix</keyword>
<evidence type="ECO:0000256" key="5">
    <source>
        <dbReference type="ARBA" id="ARBA00022692"/>
    </source>
</evidence>
<keyword evidence="8 10" id="KW-0472">Membrane</keyword>
<feature type="transmembrane region" description="Helical" evidence="10">
    <location>
        <begin position="67"/>
        <end position="86"/>
    </location>
</feature>
<feature type="transmembrane region" description="Helical" evidence="10">
    <location>
        <begin position="215"/>
        <end position="240"/>
    </location>
</feature>
<dbReference type="PIRSF" id="PIRSF006603">
    <property type="entry name" value="DinF"/>
    <property type="match status" value="1"/>
</dbReference>
<keyword evidence="3" id="KW-0050">Antiport</keyword>
<dbReference type="GO" id="GO:0015297">
    <property type="term" value="F:antiporter activity"/>
    <property type="evidence" value="ECO:0007669"/>
    <property type="project" value="UniProtKB-KW"/>
</dbReference>